<gene>
    <name evidence="2" type="ORF">CIK66_04580</name>
</gene>
<comment type="caution">
    <text evidence="2">The sequence shown here is derived from an EMBL/GenBank/DDBJ whole genome shotgun (WGS) entry which is preliminary data.</text>
</comment>
<evidence type="ECO:0000313" key="2">
    <source>
        <dbReference type="EMBL" id="PCC39945.1"/>
    </source>
</evidence>
<proteinExistence type="predicted"/>
<dbReference type="AlphaFoldDB" id="A0A2A3YLH2"/>
<evidence type="ECO:0000313" key="3">
    <source>
        <dbReference type="Proteomes" id="UP000218598"/>
    </source>
</evidence>
<organism evidence="2 3">
    <name type="scientific">Brachybacterium alimentarium</name>
    <dbReference type="NCBI Taxonomy" id="47845"/>
    <lineage>
        <taxon>Bacteria</taxon>
        <taxon>Bacillati</taxon>
        <taxon>Actinomycetota</taxon>
        <taxon>Actinomycetes</taxon>
        <taxon>Micrococcales</taxon>
        <taxon>Dermabacteraceae</taxon>
        <taxon>Brachybacterium</taxon>
    </lineage>
</organism>
<dbReference type="InterPro" id="IPR029068">
    <property type="entry name" value="Glyas_Bleomycin-R_OHBP_Dase"/>
</dbReference>
<dbReference type="Proteomes" id="UP000218598">
    <property type="component" value="Unassembled WGS sequence"/>
</dbReference>
<dbReference type="CDD" id="cd06587">
    <property type="entry name" value="VOC"/>
    <property type="match status" value="1"/>
</dbReference>
<keyword evidence="3" id="KW-1185">Reference proteome</keyword>
<protein>
    <submittedName>
        <fullName evidence="2">Glyoxalase-like domain protein</fullName>
    </submittedName>
</protein>
<dbReference type="PANTHER" id="PTHR35908">
    <property type="entry name" value="HYPOTHETICAL FUSION PROTEIN"/>
    <property type="match status" value="1"/>
</dbReference>
<feature type="domain" description="Glyoxalase-like" evidence="1">
    <location>
        <begin position="130"/>
        <end position="242"/>
    </location>
</feature>
<dbReference type="SUPFAM" id="SSF54593">
    <property type="entry name" value="Glyoxalase/Bleomycin resistance protein/Dihydroxybiphenyl dioxygenase"/>
    <property type="match status" value="1"/>
</dbReference>
<dbReference type="Pfam" id="PF18029">
    <property type="entry name" value="Glyoxalase_6"/>
    <property type="match status" value="2"/>
</dbReference>
<name>A0A2A3YLH2_9MICO</name>
<dbReference type="PANTHER" id="PTHR35908:SF1">
    <property type="entry name" value="CONSERVED PROTEIN"/>
    <property type="match status" value="1"/>
</dbReference>
<accession>A0A2A3YLH2</accession>
<dbReference type="Gene3D" id="3.10.180.10">
    <property type="entry name" value="2,3-Dihydroxybiphenyl 1,2-Dioxygenase, domain 1"/>
    <property type="match status" value="2"/>
</dbReference>
<reference evidence="2 3" key="1">
    <citation type="journal article" date="2017" name="Elife">
        <title>Extensive horizontal gene transfer in cheese-associated bacteria.</title>
        <authorList>
            <person name="Bonham K.S."/>
            <person name="Wolfe B.E."/>
            <person name="Dutton R.J."/>
        </authorList>
    </citation>
    <scope>NUCLEOTIDE SEQUENCE [LARGE SCALE GENOMIC DNA]</scope>
    <source>
        <strain evidence="2 3">341_9</strain>
    </source>
</reference>
<dbReference type="RefSeq" id="WP_096196643.1">
    <property type="nucleotide sequence ID" value="NZ_NRGR01000008.1"/>
</dbReference>
<sequence length="249" mass="27318">MFLENLGIDAVDPIRLGRFWEAALGTTALTVEPDIYETRLEITGDAYLDLCFAQVPEPPASPLRLHLDLRGGDRQLDVADQLRELGARDLDIGQGEVPWIVLGDVEGTAFCVREERAEFTGTGPLAALPLDSADPQRDADFWAWLTGWADADADADVPGIAPRTLRHPSLRGPLLEFCAEPEPKQAGAKNPIHLDIRLEDEDDADEIAAQVAERGGRELHPDWGELPWRVFQDPSRNEFCLLPAPGASA</sequence>
<feature type="domain" description="Glyoxalase-like" evidence="1">
    <location>
        <begin position="7"/>
        <end position="112"/>
    </location>
</feature>
<dbReference type="EMBL" id="NRGR01000008">
    <property type="protein sequence ID" value="PCC39945.1"/>
    <property type="molecule type" value="Genomic_DNA"/>
</dbReference>
<evidence type="ECO:0000259" key="1">
    <source>
        <dbReference type="Pfam" id="PF18029"/>
    </source>
</evidence>
<dbReference type="InterPro" id="IPR041581">
    <property type="entry name" value="Glyoxalase_6"/>
</dbReference>
<dbReference type="OrthoDB" id="5524593at2"/>